<dbReference type="GO" id="GO:0005886">
    <property type="term" value="C:plasma membrane"/>
    <property type="evidence" value="ECO:0007669"/>
    <property type="project" value="UniProtKB-SubCell"/>
</dbReference>
<keyword evidence="8 11" id="KW-0067">ATP-binding</keyword>
<evidence type="ECO:0000259" key="14">
    <source>
        <dbReference type="PROSITE" id="PS50011"/>
    </source>
</evidence>
<dbReference type="Gene3D" id="3.30.200.20">
    <property type="entry name" value="Phosphorylase Kinase, domain 1"/>
    <property type="match status" value="1"/>
</dbReference>
<dbReference type="CDD" id="cd01098">
    <property type="entry name" value="PAN_AP_plant"/>
    <property type="match status" value="1"/>
</dbReference>
<dbReference type="PROSITE" id="PS00108">
    <property type="entry name" value="PROTEIN_KINASE_ST"/>
    <property type="match status" value="1"/>
</dbReference>
<dbReference type="Gene3D" id="1.10.510.10">
    <property type="entry name" value="Transferase(Phosphotransferase) domain 1"/>
    <property type="match status" value="1"/>
</dbReference>
<dbReference type="PANTHER" id="PTHR27002">
    <property type="entry name" value="RECEPTOR-LIKE SERINE/THREONINE-PROTEIN KINASE SD1-8"/>
    <property type="match status" value="1"/>
</dbReference>
<keyword evidence="7 11" id="KW-0418">Kinase</keyword>
<dbReference type="Pfam" id="PF08276">
    <property type="entry name" value="PAN_2"/>
    <property type="match status" value="1"/>
</dbReference>
<dbReference type="InterPro" id="IPR000858">
    <property type="entry name" value="S_locus_glycoprot_dom"/>
</dbReference>
<keyword evidence="5" id="KW-0732">Signal</keyword>
<dbReference type="InterPro" id="IPR011009">
    <property type="entry name" value="Kinase-like_dom_sf"/>
</dbReference>
<dbReference type="PROSITE" id="PS50948">
    <property type="entry name" value="PAN"/>
    <property type="match status" value="1"/>
</dbReference>
<dbReference type="Gene3D" id="3.50.4.10">
    <property type="entry name" value="Hepatocyte Growth Factor"/>
    <property type="match status" value="1"/>
</dbReference>
<feature type="transmembrane region" description="Helical" evidence="13">
    <location>
        <begin position="6"/>
        <end position="24"/>
    </location>
</feature>
<keyword evidence="6 11" id="KW-0547">Nucleotide-binding</keyword>
<keyword evidence="2" id="KW-1003">Cell membrane</keyword>
<feature type="compositionally biased region" description="Polar residues" evidence="12">
    <location>
        <begin position="836"/>
        <end position="857"/>
    </location>
</feature>
<evidence type="ECO:0000256" key="10">
    <source>
        <dbReference type="ARBA" id="ARBA00023180"/>
    </source>
</evidence>
<dbReference type="InParanoid" id="A0A6P4AXV0"/>
<sequence length="857" mass="97184">MENCLLSFITNIFCSLLFLKLLILKSCSSTIITPSQTIISDGETLVSAEQSFELGFFSPKRSNNRYVGLWYKKTPDIIVWVANRDNPITDSNVTFIITNNGKLALLNNRTKSIIWSINTSFAATRNPSVRLLDTGNLVVIDGDKDIYSFNNNTSDDDNSDYLWQSFDYPSDTFLAGMKLGWNFETGSQRYLTSWKTDDDPSTGDYIYWLSPRGLPQLFVSMKTTTTTKMVIKYRSGPWNGVHFGGTPKAPVFPLFKSFLVSNKDELYYTFKANVKSAVTRVKVNPTGLSDRLVLYNRSTQWSVLYTVPYEPCDNYGFCGANGICRMNRDPLCECLEGFVPRSEEEWKMLNWSSGCVRKMEFDCRVDSGDGFVKLVGIKFPDFLEFWSNKSMSLAECKQTCLSNCSCTTYTNLDIGRGSGCMIWFGNLVDVRELRIKVGDKKTKEGKVSEEGIYLRLPASVLESIHASKWKRRRLKIIIIVSLITIIFCILVLVILLAFWNKKSKGRDLIQQESNEEDLELPLYDLATIQFATNNFSPEYWIGAGGFGPVYKGKLLTGQEIAVKRLSKNSGQGVKEFKNEVQLIAKLQHRNLVSLFGCYIQGDERMLIYEYMPNRSLDHLIFDNDRSKTLGWEKHFDIVMGIARGLLYLHRDSKLQIIHRDLKASNILLDNNLNPKISDFGLAKIFGDDDKREASTRRIVGTYGYMAPEYAIDGKFSVKSDVFSFGVLLLEIVSGKRNRRFNHPDHHHNLLGHAWMLWNEGKSLDLLHSGLKGSCIDSHVVRCIQVGLLCVQKFPQDRPTMSSIVYMLENEGATSPQPGQPGFFVERKSSDEEYHSKSTNGDSSYSLNSVTMTLPNGR</sequence>
<dbReference type="PIRSF" id="PIRSF000641">
    <property type="entry name" value="SRK"/>
    <property type="match status" value="1"/>
</dbReference>
<dbReference type="CDD" id="cd00028">
    <property type="entry name" value="B_lectin"/>
    <property type="match status" value="1"/>
</dbReference>
<dbReference type="SMART" id="SM00473">
    <property type="entry name" value="PAN_AP"/>
    <property type="match status" value="1"/>
</dbReference>
<name>A0A6P4AXV0_ZIZJJ</name>
<comment type="catalytic activity">
    <reaction evidence="11">
        <text>L-threonyl-[protein] + ATP = O-phospho-L-threonyl-[protein] + ADP + H(+)</text>
        <dbReference type="Rhea" id="RHEA:46608"/>
        <dbReference type="Rhea" id="RHEA-COMP:11060"/>
        <dbReference type="Rhea" id="RHEA-COMP:11605"/>
        <dbReference type="ChEBI" id="CHEBI:15378"/>
        <dbReference type="ChEBI" id="CHEBI:30013"/>
        <dbReference type="ChEBI" id="CHEBI:30616"/>
        <dbReference type="ChEBI" id="CHEBI:61977"/>
        <dbReference type="ChEBI" id="CHEBI:456216"/>
        <dbReference type="EC" id="2.7.11.1"/>
    </reaction>
</comment>
<feature type="region of interest" description="Disordered" evidence="12">
    <location>
        <begin position="810"/>
        <end position="857"/>
    </location>
</feature>
<dbReference type="AlphaFoldDB" id="A0A6P4AXV0"/>
<dbReference type="Pfam" id="PF01453">
    <property type="entry name" value="B_lectin"/>
    <property type="match status" value="1"/>
</dbReference>
<evidence type="ECO:0000259" key="16">
    <source>
        <dbReference type="PROSITE" id="PS50948"/>
    </source>
</evidence>
<evidence type="ECO:0000256" key="9">
    <source>
        <dbReference type="ARBA" id="ARBA00023157"/>
    </source>
</evidence>
<evidence type="ECO:0000256" key="13">
    <source>
        <dbReference type="SAM" id="Phobius"/>
    </source>
</evidence>
<evidence type="ECO:0000256" key="6">
    <source>
        <dbReference type="ARBA" id="ARBA00022741"/>
    </source>
</evidence>
<dbReference type="GO" id="GO:0004674">
    <property type="term" value="F:protein serine/threonine kinase activity"/>
    <property type="evidence" value="ECO:0007669"/>
    <property type="project" value="UniProtKB-KW"/>
</dbReference>
<evidence type="ECO:0000256" key="8">
    <source>
        <dbReference type="ARBA" id="ARBA00022840"/>
    </source>
</evidence>
<keyword evidence="17" id="KW-1185">Reference proteome</keyword>
<comment type="catalytic activity">
    <reaction evidence="11">
        <text>L-seryl-[protein] + ATP = O-phospho-L-seryl-[protein] + ADP + H(+)</text>
        <dbReference type="Rhea" id="RHEA:17989"/>
        <dbReference type="Rhea" id="RHEA-COMP:9863"/>
        <dbReference type="Rhea" id="RHEA-COMP:11604"/>
        <dbReference type="ChEBI" id="CHEBI:15378"/>
        <dbReference type="ChEBI" id="CHEBI:29999"/>
        <dbReference type="ChEBI" id="CHEBI:30616"/>
        <dbReference type="ChEBI" id="CHEBI:83421"/>
        <dbReference type="ChEBI" id="CHEBI:456216"/>
        <dbReference type="EC" id="2.7.11.1"/>
    </reaction>
</comment>
<comment type="subcellular location">
    <subcellularLocation>
        <location evidence="1">Cell membrane</location>
        <topology evidence="1">Single-pass type I membrane protein</topology>
    </subcellularLocation>
</comment>
<evidence type="ECO:0000256" key="2">
    <source>
        <dbReference type="ARBA" id="ARBA00022475"/>
    </source>
</evidence>
<dbReference type="CDD" id="cd14066">
    <property type="entry name" value="STKc_IRAK"/>
    <property type="match status" value="1"/>
</dbReference>
<dbReference type="Proteomes" id="UP001652623">
    <property type="component" value="Chromosome 7"/>
</dbReference>
<dbReference type="GO" id="GO:0005524">
    <property type="term" value="F:ATP binding"/>
    <property type="evidence" value="ECO:0007669"/>
    <property type="project" value="UniProtKB-KW"/>
</dbReference>
<dbReference type="Pfam" id="PF07714">
    <property type="entry name" value="PK_Tyr_Ser-Thr"/>
    <property type="match status" value="1"/>
</dbReference>
<comment type="similarity">
    <text evidence="11">Belongs to the protein kinase superfamily. Ser/Thr protein kinase family.</text>
</comment>
<dbReference type="SUPFAM" id="SSF51110">
    <property type="entry name" value="alpha-D-mannose-specific plant lectins"/>
    <property type="match status" value="1"/>
</dbReference>
<evidence type="ECO:0000256" key="5">
    <source>
        <dbReference type="ARBA" id="ARBA00022729"/>
    </source>
</evidence>
<feature type="domain" description="Protein kinase" evidence="14">
    <location>
        <begin position="535"/>
        <end position="822"/>
    </location>
</feature>
<evidence type="ECO:0000256" key="1">
    <source>
        <dbReference type="ARBA" id="ARBA00004251"/>
    </source>
</evidence>
<dbReference type="InterPro" id="IPR008271">
    <property type="entry name" value="Ser/Thr_kinase_AS"/>
</dbReference>
<dbReference type="InterPro" id="IPR003609">
    <property type="entry name" value="Pan_app"/>
</dbReference>
<dbReference type="PANTHER" id="PTHR27002:SF214">
    <property type="entry name" value="RECEPTOR-LIKE SERINE_THREONINE-PROTEIN KINASE"/>
    <property type="match status" value="1"/>
</dbReference>
<keyword evidence="13" id="KW-0472">Membrane</keyword>
<protein>
    <recommendedName>
        <fullName evidence="11">Receptor-like serine/threonine-protein kinase</fullName>
        <ecNumber evidence="11">2.7.11.1</ecNumber>
    </recommendedName>
</protein>
<dbReference type="PROSITE" id="PS50011">
    <property type="entry name" value="PROTEIN_KINASE_DOM"/>
    <property type="match status" value="1"/>
</dbReference>
<dbReference type="SMART" id="SM00220">
    <property type="entry name" value="S_TKc"/>
    <property type="match status" value="1"/>
</dbReference>
<dbReference type="KEGG" id="zju:107425395"/>
<evidence type="ECO:0000256" key="3">
    <source>
        <dbReference type="ARBA" id="ARBA00022527"/>
    </source>
</evidence>
<evidence type="ECO:0000256" key="4">
    <source>
        <dbReference type="ARBA" id="ARBA00022679"/>
    </source>
</evidence>
<feature type="compositionally biased region" description="Basic and acidic residues" evidence="12">
    <location>
        <begin position="824"/>
        <end position="835"/>
    </location>
</feature>
<evidence type="ECO:0000313" key="18">
    <source>
        <dbReference type="RefSeq" id="XP_015890884.3"/>
    </source>
</evidence>
<dbReference type="InterPro" id="IPR001480">
    <property type="entry name" value="Bulb-type_lectin_dom"/>
</dbReference>
<proteinExistence type="inferred from homology"/>
<dbReference type="InterPro" id="IPR001245">
    <property type="entry name" value="Ser-Thr/Tyr_kinase_cat_dom"/>
</dbReference>
<dbReference type="Pfam" id="PF00954">
    <property type="entry name" value="S_locus_glycop"/>
    <property type="match status" value="1"/>
</dbReference>
<dbReference type="Gene3D" id="2.90.10.10">
    <property type="entry name" value="Bulb-type lectin domain"/>
    <property type="match status" value="1"/>
</dbReference>
<dbReference type="InterPro" id="IPR036426">
    <property type="entry name" value="Bulb-type_lectin_dom_sf"/>
</dbReference>
<dbReference type="EC" id="2.7.11.1" evidence="11"/>
<keyword evidence="4 11" id="KW-0808">Transferase</keyword>
<keyword evidence="9" id="KW-1015">Disulfide bond</keyword>
<dbReference type="InterPro" id="IPR000719">
    <property type="entry name" value="Prot_kinase_dom"/>
</dbReference>
<organism evidence="17 18">
    <name type="scientific">Ziziphus jujuba</name>
    <name type="common">Chinese jujube</name>
    <name type="synonym">Ziziphus sativa</name>
    <dbReference type="NCBI Taxonomy" id="326968"/>
    <lineage>
        <taxon>Eukaryota</taxon>
        <taxon>Viridiplantae</taxon>
        <taxon>Streptophyta</taxon>
        <taxon>Embryophyta</taxon>
        <taxon>Tracheophyta</taxon>
        <taxon>Spermatophyta</taxon>
        <taxon>Magnoliopsida</taxon>
        <taxon>eudicotyledons</taxon>
        <taxon>Gunneridae</taxon>
        <taxon>Pentapetalae</taxon>
        <taxon>rosids</taxon>
        <taxon>fabids</taxon>
        <taxon>Rosales</taxon>
        <taxon>Rhamnaceae</taxon>
        <taxon>Paliureae</taxon>
        <taxon>Ziziphus</taxon>
    </lineage>
</organism>
<reference evidence="18" key="1">
    <citation type="submission" date="2025-08" db="UniProtKB">
        <authorList>
            <consortium name="RefSeq"/>
        </authorList>
    </citation>
    <scope>IDENTIFICATION</scope>
    <source>
        <tissue evidence="18">Seedling</tissue>
    </source>
</reference>
<feature type="domain" description="Apple" evidence="16">
    <location>
        <begin position="363"/>
        <end position="448"/>
    </location>
</feature>
<keyword evidence="10" id="KW-0325">Glycoprotein</keyword>
<dbReference type="PROSITE" id="PS50927">
    <property type="entry name" value="BULB_LECTIN"/>
    <property type="match status" value="1"/>
</dbReference>
<dbReference type="GO" id="GO:0048544">
    <property type="term" value="P:recognition of pollen"/>
    <property type="evidence" value="ECO:0007669"/>
    <property type="project" value="InterPro"/>
</dbReference>
<feature type="domain" description="Bulb-type lectin" evidence="15">
    <location>
        <begin position="30"/>
        <end position="152"/>
    </location>
</feature>
<dbReference type="SMART" id="SM00108">
    <property type="entry name" value="B_lectin"/>
    <property type="match status" value="1"/>
</dbReference>
<evidence type="ECO:0000256" key="12">
    <source>
        <dbReference type="SAM" id="MobiDB-lite"/>
    </source>
</evidence>
<evidence type="ECO:0000256" key="11">
    <source>
        <dbReference type="PIRNR" id="PIRNR000641"/>
    </source>
</evidence>
<feature type="transmembrane region" description="Helical" evidence="13">
    <location>
        <begin position="476"/>
        <end position="499"/>
    </location>
</feature>
<keyword evidence="13" id="KW-0812">Transmembrane</keyword>
<gene>
    <name evidence="18" type="primary">LOC107425395</name>
</gene>
<accession>A0A6P4AXV0</accession>
<dbReference type="GeneID" id="107425395"/>
<dbReference type="SUPFAM" id="SSF56112">
    <property type="entry name" value="Protein kinase-like (PK-like)"/>
    <property type="match status" value="1"/>
</dbReference>
<dbReference type="InterPro" id="IPR024171">
    <property type="entry name" value="SRK-like_kinase"/>
</dbReference>
<evidence type="ECO:0000259" key="15">
    <source>
        <dbReference type="PROSITE" id="PS50927"/>
    </source>
</evidence>
<keyword evidence="3 11" id="KW-0723">Serine/threonine-protein kinase</keyword>
<keyword evidence="13" id="KW-1133">Transmembrane helix</keyword>
<evidence type="ECO:0000256" key="7">
    <source>
        <dbReference type="ARBA" id="ARBA00022777"/>
    </source>
</evidence>
<dbReference type="RefSeq" id="XP_015890884.3">
    <property type="nucleotide sequence ID" value="XM_016035398.4"/>
</dbReference>
<evidence type="ECO:0000313" key="17">
    <source>
        <dbReference type="Proteomes" id="UP001652623"/>
    </source>
</evidence>